<comment type="caution">
    <text evidence="1">The sequence shown here is derived from an EMBL/GenBank/DDBJ whole genome shotgun (WGS) entry which is preliminary data.</text>
</comment>
<dbReference type="AlphaFoldDB" id="A0A4Y2EME3"/>
<gene>
    <name evidence="1" type="ORF">AVEN_109542_1</name>
</gene>
<accession>A0A4Y2EME3</accession>
<sequence>MELSSDLIITDQIKRKETQEVKDHFIDEWSKLNSPDDLVEKLDDYDTLRSTFRSKQLRKEGHYDKRNSFKDDSAITTNGNKKLYGIIHNERGEGISIYVVTDEAQPVDLIIGRTWLDLPHIAYTRIGKRIYIGYREDEPFRNFPTDENINRICLKALEDTKLEKNTVNLVSYRAESIENGLIMIENPSEDIECLLEVKDRKTCAPLANIDKNIEFLKD</sequence>
<proteinExistence type="predicted"/>
<dbReference type="EMBL" id="BGPR01170906">
    <property type="protein sequence ID" value="GBM30432.1"/>
    <property type="molecule type" value="Genomic_DNA"/>
</dbReference>
<evidence type="ECO:0000313" key="1">
    <source>
        <dbReference type="EMBL" id="GBM30432.1"/>
    </source>
</evidence>
<reference evidence="1 2" key="1">
    <citation type="journal article" date="2019" name="Sci. Rep.">
        <title>Orb-weaving spider Araneus ventricosus genome elucidates the spidroin gene catalogue.</title>
        <authorList>
            <person name="Kono N."/>
            <person name="Nakamura H."/>
            <person name="Ohtoshi R."/>
            <person name="Moran D.A.P."/>
            <person name="Shinohara A."/>
            <person name="Yoshida Y."/>
            <person name="Fujiwara M."/>
            <person name="Mori M."/>
            <person name="Tomita M."/>
            <person name="Arakawa K."/>
        </authorList>
    </citation>
    <scope>NUCLEOTIDE SEQUENCE [LARGE SCALE GENOMIC DNA]</scope>
</reference>
<keyword evidence="2" id="KW-1185">Reference proteome</keyword>
<protein>
    <submittedName>
        <fullName evidence="1">Uncharacterized protein</fullName>
    </submittedName>
</protein>
<evidence type="ECO:0000313" key="2">
    <source>
        <dbReference type="Proteomes" id="UP000499080"/>
    </source>
</evidence>
<name>A0A4Y2EME3_ARAVE</name>
<dbReference type="Proteomes" id="UP000499080">
    <property type="component" value="Unassembled WGS sequence"/>
</dbReference>
<dbReference type="OrthoDB" id="6469198at2759"/>
<organism evidence="1 2">
    <name type="scientific">Araneus ventricosus</name>
    <name type="common">Orbweaver spider</name>
    <name type="synonym">Epeira ventricosa</name>
    <dbReference type="NCBI Taxonomy" id="182803"/>
    <lineage>
        <taxon>Eukaryota</taxon>
        <taxon>Metazoa</taxon>
        <taxon>Ecdysozoa</taxon>
        <taxon>Arthropoda</taxon>
        <taxon>Chelicerata</taxon>
        <taxon>Arachnida</taxon>
        <taxon>Araneae</taxon>
        <taxon>Araneomorphae</taxon>
        <taxon>Entelegynae</taxon>
        <taxon>Araneoidea</taxon>
        <taxon>Araneidae</taxon>
        <taxon>Araneus</taxon>
    </lineage>
</organism>